<keyword evidence="3" id="KW-1185">Reference proteome</keyword>
<sequence length="129" mass="12458">MIQGIMKSPFGTAIVIAATTAGIVGSLVTAGSASADAGTEAFTNVLNNADMMMPNGSDPVALGQSVCPMLAEPGQTVADAAAKVANASGMSLGPATMFTGFAISSFCPGVVGALGRGESPLPLGLLGLG</sequence>
<proteinExistence type="predicted"/>
<protein>
    <recommendedName>
        <fullName evidence="1">DUF732 domain-containing protein</fullName>
    </recommendedName>
</protein>
<organism evidence="2 3">
    <name type="scientific">Mycolicibacterium aubagnense</name>
    <dbReference type="NCBI Taxonomy" id="319707"/>
    <lineage>
        <taxon>Bacteria</taxon>
        <taxon>Bacillati</taxon>
        <taxon>Actinomycetota</taxon>
        <taxon>Actinomycetes</taxon>
        <taxon>Mycobacteriales</taxon>
        <taxon>Mycobacteriaceae</taxon>
        <taxon>Mycolicibacterium</taxon>
    </lineage>
</organism>
<evidence type="ECO:0000259" key="1">
    <source>
        <dbReference type="Pfam" id="PF05305"/>
    </source>
</evidence>
<gene>
    <name evidence="2" type="ORF">MAUB_07600</name>
</gene>
<dbReference type="InterPro" id="IPR007969">
    <property type="entry name" value="DUF732"/>
</dbReference>
<evidence type="ECO:0000313" key="2">
    <source>
        <dbReference type="EMBL" id="BBX82887.1"/>
    </source>
</evidence>
<reference evidence="2 3" key="1">
    <citation type="journal article" date="2019" name="Emerg. Microbes Infect.">
        <title>Comprehensive subspecies identification of 175 nontuberculous mycobacteria species based on 7547 genomic profiles.</title>
        <authorList>
            <person name="Matsumoto Y."/>
            <person name="Kinjo T."/>
            <person name="Motooka D."/>
            <person name="Nabeya D."/>
            <person name="Jung N."/>
            <person name="Uechi K."/>
            <person name="Horii T."/>
            <person name="Iida T."/>
            <person name="Fujita J."/>
            <person name="Nakamura S."/>
        </authorList>
    </citation>
    <scope>NUCLEOTIDE SEQUENCE [LARGE SCALE GENOMIC DNA]</scope>
    <source>
        <strain evidence="2 3">JCM 15296</strain>
    </source>
</reference>
<dbReference type="Proteomes" id="UP000465609">
    <property type="component" value="Chromosome"/>
</dbReference>
<name>A0ABN5YMB9_9MYCO</name>
<accession>A0ABN5YMB9</accession>
<evidence type="ECO:0000313" key="3">
    <source>
        <dbReference type="Proteomes" id="UP000465609"/>
    </source>
</evidence>
<dbReference type="Pfam" id="PF05305">
    <property type="entry name" value="DUF732"/>
    <property type="match status" value="1"/>
</dbReference>
<dbReference type="EMBL" id="AP022577">
    <property type="protein sequence ID" value="BBX82887.1"/>
    <property type="molecule type" value="Genomic_DNA"/>
</dbReference>
<feature type="domain" description="DUF732" evidence="1">
    <location>
        <begin position="40"/>
        <end position="108"/>
    </location>
</feature>